<reference evidence="1 2" key="1">
    <citation type="journal article" date="2022" name="Genome Biol. Evol.">
        <title>The Spruce Budworm Genome: Reconstructing the Evolutionary History of Antifreeze Proteins.</title>
        <authorList>
            <person name="Beliveau C."/>
            <person name="Gagne P."/>
            <person name="Picq S."/>
            <person name="Vernygora O."/>
            <person name="Keeling C.I."/>
            <person name="Pinkney K."/>
            <person name="Doucet D."/>
            <person name="Wen F."/>
            <person name="Johnston J.S."/>
            <person name="Maaroufi H."/>
            <person name="Boyle B."/>
            <person name="Laroche J."/>
            <person name="Dewar K."/>
            <person name="Juretic N."/>
            <person name="Blackburn G."/>
            <person name="Nisole A."/>
            <person name="Brunet B."/>
            <person name="Brandao M."/>
            <person name="Lumley L."/>
            <person name="Duan J."/>
            <person name="Quan G."/>
            <person name="Lucarotti C.J."/>
            <person name="Roe A.D."/>
            <person name="Sperling F.A.H."/>
            <person name="Levesque R.C."/>
            <person name="Cusson M."/>
        </authorList>
    </citation>
    <scope>NUCLEOTIDE SEQUENCE [LARGE SCALE GENOMIC DNA]</scope>
    <source>
        <strain evidence="1">Glfc:IPQL:Cfum</strain>
    </source>
</reference>
<name>A0ACC0K9D7_CHOFU</name>
<proteinExistence type="predicted"/>
<comment type="caution">
    <text evidence="1">The sequence shown here is derived from an EMBL/GenBank/DDBJ whole genome shotgun (WGS) entry which is preliminary data.</text>
</comment>
<organism evidence="1 2">
    <name type="scientific">Choristoneura fumiferana</name>
    <name type="common">Spruce budworm moth</name>
    <name type="synonym">Archips fumiferana</name>
    <dbReference type="NCBI Taxonomy" id="7141"/>
    <lineage>
        <taxon>Eukaryota</taxon>
        <taxon>Metazoa</taxon>
        <taxon>Ecdysozoa</taxon>
        <taxon>Arthropoda</taxon>
        <taxon>Hexapoda</taxon>
        <taxon>Insecta</taxon>
        <taxon>Pterygota</taxon>
        <taxon>Neoptera</taxon>
        <taxon>Endopterygota</taxon>
        <taxon>Lepidoptera</taxon>
        <taxon>Glossata</taxon>
        <taxon>Ditrysia</taxon>
        <taxon>Tortricoidea</taxon>
        <taxon>Tortricidae</taxon>
        <taxon>Tortricinae</taxon>
        <taxon>Choristoneura</taxon>
    </lineage>
</organism>
<dbReference type="Proteomes" id="UP001064048">
    <property type="component" value="Chromosome 24"/>
</dbReference>
<keyword evidence="2" id="KW-1185">Reference proteome</keyword>
<sequence length="237" mass="26253">MNTVQSTGGHGGSMKKDSKHDVSNSEQYANGGPRWNYSGAALLAAPPSASLSMCLSRVCMWSCCYAKCSSISTGTDSFTDLGLHDKKICTRNDSFTDHGNLLRLLIRALHSRTFRPQRPSVLRAMAWPLPLQRANSLGYVVVCKGSKKEGGVGYDVSVANSYEYEHLIRHDGFFKTILEGKIEGKRGRGRPRRSYIDQIREKVGVASRGWLKGGMCGRYSTDKSITITLKLKKNKKR</sequence>
<accession>A0ACC0K9D7</accession>
<evidence type="ECO:0000313" key="1">
    <source>
        <dbReference type="EMBL" id="KAI8433020.1"/>
    </source>
</evidence>
<dbReference type="EMBL" id="CM046124">
    <property type="protein sequence ID" value="KAI8433020.1"/>
    <property type="molecule type" value="Genomic_DNA"/>
</dbReference>
<gene>
    <name evidence="1" type="ORF">MSG28_013890</name>
</gene>
<evidence type="ECO:0000313" key="2">
    <source>
        <dbReference type="Proteomes" id="UP001064048"/>
    </source>
</evidence>
<protein>
    <submittedName>
        <fullName evidence="1">Uncharacterized protein</fullName>
    </submittedName>
</protein>